<evidence type="ECO:0000313" key="1">
    <source>
        <dbReference type="EMBL" id="QDU96369.1"/>
    </source>
</evidence>
<protein>
    <recommendedName>
        <fullName evidence="3">DUF3352 domain-containing protein</fullName>
    </recommendedName>
</protein>
<dbReference type="EMBL" id="CP036433">
    <property type="protein sequence ID" value="QDU96369.1"/>
    <property type="molecule type" value="Genomic_DNA"/>
</dbReference>
<dbReference type="AlphaFoldDB" id="A0A518DX05"/>
<accession>A0A518DX05</accession>
<dbReference type="RefSeq" id="WP_145055007.1">
    <property type="nucleotide sequence ID" value="NZ_CP036433.1"/>
</dbReference>
<evidence type="ECO:0008006" key="3">
    <source>
        <dbReference type="Google" id="ProtNLM"/>
    </source>
</evidence>
<keyword evidence="2" id="KW-1185">Reference proteome</keyword>
<reference evidence="1 2" key="1">
    <citation type="submission" date="2019-02" db="EMBL/GenBank/DDBJ databases">
        <title>Deep-cultivation of Planctomycetes and their phenomic and genomic characterization uncovers novel biology.</title>
        <authorList>
            <person name="Wiegand S."/>
            <person name="Jogler M."/>
            <person name="Boedeker C."/>
            <person name="Pinto D."/>
            <person name="Vollmers J."/>
            <person name="Rivas-Marin E."/>
            <person name="Kohn T."/>
            <person name="Peeters S.H."/>
            <person name="Heuer A."/>
            <person name="Rast P."/>
            <person name="Oberbeckmann S."/>
            <person name="Bunk B."/>
            <person name="Jeske O."/>
            <person name="Meyerdierks A."/>
            <person name="Storesund J.E."/>
            <person name="Kallscheuer N."/>
            <person name="Luecker S."/>
            <person name="Lage O.M."/>
            <person name="Pohl T."/>
            <person name="Merkel B.J."/>
            <person name="Hornburger P."/>
            <person name="Mueller R.-W."/>
            <person name="Bruemmer F."/>
            <person name="Labrenz M."/>
            <person name="Spormann A.M."/>
            <person name="Op den Camp H."/>
            <person name="Overmann J."/>
            <person name="Amann R."/>
            <person name="Jetten M.S.M."/>
            <person name="Mascher T."/>
            <person name="Medema M.H."/>
            <person name="Devos D.P."/>
            <person name="Kaster A.-K."/>
            <person name="Ovreas L."/>
            <person name="Rohde M."/>
            <person name="Galperin M.Y."/>
            <person name="Jogler C."/>
        </authorList>
    </citation>
    <scope>NUCLEOTIDE SEQUENCE [LARGE SCALE GENOMIC DNA]</scope>
    <source>
        <strain evidence="1 2">Pla85_3_4</strain>
    </source>
</reference>
<dbReference type="KEGG" id="lcre:Pla8534_41890"/>
<evidence type="ECO:0000313" key="2">
    <source>
        <dbReference type="Proteomes" id="UP000317648"/>
    </source>
</evidence>
<gene>
    <name evidence="1" type="ORF">Pla8534_41890</name>
</gene>
<name>A0A518DX05_9BACT</name>
<organism evidence="1 2">
    <name type="scientific">Lignipirellula cremea</name>
    <dbReference type="NCBI Taxonomy" id="2528010"/>
    <lineage>
        <taxon>Bacteria</taxon>
        <taxon>Pseudomonadati</taxon>
        <taxon>Planctomycetota</taxon>
        <taxon>Planctomycetia</taxon>
        <taxon>Pirellulales</taxon>
        <taxon>Pirellulaceae</taxon>
        <taxon>Lignipirellula</taxon>
    </lineage>
</organism>
<sequence length="599" mass="64849">MAGGGFIESFLVMLLSLAGIGLPLGMPPGKMDPAIEQAAPDECLVYFNWAGMVAPDPKSENDYERFLAEEEIQQFIKKIDLLVAKSLIRTYDDGNGRVFAEQLPLLAKALLTQPGAIAVGGIDFGPEGPKGDGSLIVSLGEQKAAVETALEKINLALGSKATSVTIDGTEWKQVTLDKGMPSPLWGVHEGYFIAAAGKESLELLLASRKTPEPAWLTTAKKRTGVARRAVLFYLNAEKANELGSSLAGKRWDRIAAALGAGKAKSLTTATGFDGADCIARTQVEFDGEPVGLLATMLGEPLERKDLQAIPADSSFAYAARTSAEELLIELTATLTAIDSDWGEEFTDFFDEVKTKGDLDISKEILEPLGDRWRLFNSPGEGGLVFTGTTLVVSVDDAEQLRSTAVKLQKLVAANIPVGDPNSTRKPRHVLISDFSHAGQTVYYVKSIGETMPFPLAWTITDGELIVSLFPSGVKAYLSRGDDFASLAKTEYADKLFADGAPTAIGYQNPRELFHLFYPIMQYVMHFVSAEAQRDGVDFDVSVLPSAPLISRHLKPAVTTFRRTEYGVEIVGRQSMPSSGMVLSPAFLVVPGMMPWFWYF</sequence>
<dbReference type="Proteomes" id="UP000317648">
    <property type="component" value="Chromosome"/>
</dbReference>
<proteinExistence type="predicted"/>